<keyword evidence="3" id="KW-1003">Cell membrane</keyword>
<dbReference type="AlphaFoldDB" id="A0A432V0L3"/>
<name>A0A432V0L3_9HYPH</name>
<dbReference type="Proteomes" id="UP000281647">
    <property type="component" value="Unassembled WGS sequence"/>
</dbReference>
<feature type="transmembrane region" description="Helical" evidence="9">
    <location>
        <begin position="175"/>
        <end position="192"/>
    </location>
</feature>
<feature type="transmembrane region" description="Helical" evidence="9">
    <location>
        <begin position="119"/>
        <end position="139"/>
    </location>
</feature>
<dbReference type="GO" id="GO:0005886">
    <property type="term" value="C:plasma membrane"/>
    <property type="evidence" value="ECO:0007669"/>
    <property type="project" value="UniProtKB-SubCell"/>
</dbReference>
<comment type="caution">
    <text evidence="10">The sequence shown here is derived from an EMBL/GenBank/DDBJ whole genome shotgun (WGS) entry which is preliminary data.</text>
</comment>
<dbReference type="RefSeq" id="WP_128628478.1">
    <property type="nucleotide sequence ID" value="NZ_RKST01000033.1"/>
</dbReference>
<organism evidence="10 11">
    <name type="scientific">Borborobacter arsenicus</name>
    <dbReference type="NCBI Taxonomy" id="1851146"/>
    <lineage>
        <taxon>Bacteria</taxon>
        <taxon>Pseudomonadati</taxon>
        <taxon>Pseudomonadota</taxon>
        <taxon>Alphaproteobacteria</taxon>
        <taxon>Hyphomicrobiales</taxon>
        <taxon>Phyllobacteriaceae</taxon>
        <taxon>Borborobacter</taxon>
    </lineage>
</organism>
<comment type="subcellular location">
    <subcellularLocation>
        <location evidence="1">Cell inner membrane</location>
        <topology evidence="1">Multi-pass membrane protein</topology>
    </subcellularLocation>
</comment>
<dbReference type="Pfam" id="PF04143">
    <property type="entry name" value="Sulf_transp"/>
    <property type="match status" value="1"/>
</dbReference>
<keyword evidence="5 9" id="KW-0812">Transmembrane</keyword>
<dbReference type="EMBL" id="RKST01000033">
    <property type="protein sequence ID" value="RUM95700.1"/>
    <property type="molecule type" value="Genomic_DNA"/>
</dbReference>
<feature type="transmembrane region" description="Helical" evidence="9">
    <location>
        <begin position="6"/>
        <end position="26"/>
    </location>
</feature>
<keyword evidence="11" id="KW-1185">Reference proteome</keyword>
<reference evidence="10 11" key="1">
    <citation type="submission" date="2018-11" db="EMBL/GenBank/DDBJ databases">
        <title>Pseudaminobacter arsenicus sp. nov., an arsenic-resistant bacterium isolated from arsenic-rich aquifers.</title>
        <authorList>
            <person name="Mu Y."/>
        </authorList>
    </citation>
    <scope>NUCLEOTIDE SEQUENCE [LARGE SCALE GENOMIC DNA]</scope>
    <source>
        <strain evidence="10 11">CB3</strain>
    </source>
</reference>
<evidence type="ECO:0000256" key="8">
    <source>
        <dbReference type="ARBA" id="ARBA00035655"/>
    </source>
</evidence>
<keyword evidence="2" id="KW-0813">Transport</keyword>
<protein>
    <submittedName>
        <fullName evidence="10">YeeE/YedE family protein</fullName>
    </submittedName>
</protein>
<evidence type="ECO:0000256" key="7">
    <source>
        <dbReference type="ARBA" id="ARBA00023136"/>
    </source>
</evidence>
<keyword evidence="6 9" id="KW-1133">Transmembrane helix</keyword>
<sequence>MEYLATSSWTLPAAGLLAGTILGFVARRQHFCTMSALERHWYAGDSHGLRTWVLAAAVALVLTQALIFAGAIDIGSSFYLSPDFGWTGAIIGGLAFGFGMALVGTCGFGALVRTGGGSLRSVVVLIMLGLSALAAQRGIVAQGRVHIVDNLAVDLSFASDKSIGALASALAGMDLRLPVAVIIALGLFWWIFRDHSYRKQYARILTGTVIGSIIVFGWLATSLAYQHAFDPVQIEAGSFVVPVGDTILQFATYTGVLPDYGVGLVIGVVLGAAISAFHKKDVRWEACDDARELSRHLMGGFLMGVGGVFAMGCTIGQGVTAISVLAISAPIVMASIAVGARMGLGYLIEGSPFAAFQGHGRQAAG</sequence>
<evidence type="ECO:0000256" key="1">
    <source>
        <dbReference type="ARBA" id="ARBA00004429"/>
    </source>
</evidence>
<comment type="similarity">
    <text evidence="8">Belongs to the TsuA/YedE (TC 9.B.102) family.</text>
</comment>
<feature type="transmembrane region" description="Helical" evidence="9">
    <location>
        <begin position="325"/>
        <end position="348"/>
    </location>
</feature>
<evidence type="ECO:0000256" key="4">
    <source>
        <dbReference type="ARBA" id="ARBA00022519"/>
    </source>
</evidence>
<feature type="transmembrane region" description="Helical" evidence="9">
    <location>
        <begin position="84"/>
        <end position="112"/>
    </location>
</feature>
<dbReference type="PANTHER" id="PTHR30574:SF1">
    <property type="entry name" value="SULPHUR TRANSPORT DOMAIN-CONTAINING PROTEIN"/>
    <property type="match status" value="1"/>
</dbReference>
<keyword evidence="4" id="KW-0997">Cell inner membrane</keyword>
<evidence type="ECO:0000313" key="11">
    <source>
        <dbReference type="Proteomes" id="UP000281647"/>
    </source>
</evidence>
<evidence type="ECO:0000256" key="6">
    <source>
        <dbReference type="ARBA" id="ARBA00022989"/>
    </source>
</evidence>
<dbReference type="PANTHER" id="PTHR30574">
    <property type="entry name" value="INNER MEMBRANE PROTEIN YEDE"/>
    <property type="match status" value="1"/>
</dbReference>
<evidence type="ECO:0000256" key="2">
    <source>
        <dbReference type="ARBA" id="ARBA00022448"/>
    </source>
</evidence>
<feature type="transmembrane region" description="Helical" evidence="9">
    <location>
        <begin position="204"/>
        <end position="225"/>
    </location>
</feature>
<feature type="transmembrane region" description="Helical" evidence="9">
    <location>
        <begin position="260"/>
        <end position="277"/>
    </location>
</feature>
<feature type="transmembrane region" description="Helical" evidence="9">
    <location>
        <begin position="297"/>
        <end position="319"/>
    </location>
</feature>
<gene>
    <name evidence="10" type="ORF">EET67_21890</name>
</gene>
<evidence type="ECO:0000256" key="3">
    <source>
        <dbReference type="ARBA" id="ARBA00022475"/>
    </source>
</evidence>
<feature type="transmembrane region" description="Helical" evidence="9">
    <location>
        <begin position="47"/>
        <end position="72"/>
    </location>
</feature>
<evidence type="ECO:0000256" key="9">
    <source>
        <dbReference type="SAM" id="Phobius"/>
    </source>
</evidence>
<proteinExistence type="inferred from homology"/>
<evidence type="ECO:0000313" key="10">
    <source>
        <dbReference type="EMBL" id="RUM95700.1"/>
    </source>
</evidence>
<evidence type="ECO:0000256" key="5">
    <source>
        <dbReference type="ARBA" id="ARBA00022692"/>
    </source>
</evidence>
<accession>A0A432V0L3</accession>
<dbReference type="OrthoDB" id="7984363at2"/>
<keyword evidence="7 9" id="KW-0472">Membrane</keyword>
<dbReference type="InterPro" id="IPR007272">
    <property type="entry name" value="Sulf_transp_TsuA/YedE"/>
</dbReference>